<dbReference type="SFLD" id="SFLDG01180">
    <property type="entry name" value="SUF1"/>
    <property type="match status" value="1"/>
</dbReference>
<evidence type="ECO:0000259" key="1">
    <source>
        <dbReference type="Pfam" id="PF17172"/>
    </source>
</evidence>
<dbReference type="GO" id="GO:0005737">
    <property type="term" value="C:cytoplasm"/>
    <property type="evidence" value="ECO:0007669"/>
    <property type="project" value="TreeGrafter"/>
</dbReference>
<protein>
    <recommendedName>
        <fullName evidence="1">Thioredoxin-like fold domain-containing protein</fullName>
    </recommendedName>
</protein>
<keyword evidence="3" id="KW-1185">Reference proteome</keyword>
<dbReference type="InParanoid" id="A0A165GWP5"/>
<dbReference type="Proteomes" id="UP000077266">
    <property type="component" value="Unassembled WGS sequence"/>
</dbReference>
<dbReference type="InterPro" id="IPR050931">
    <property type="entry name" value="Mito_Protein_Transport_Metaxin"/>
</dbReference>
<evidence type="ECO:0000313" key="2">
    <source>
        <dbReference type="EMBL" id="KZV91110.1"/>
    </source>
</evidence>
<proteinExistence type="predicted"/>
<dbReference type="SUPFAM" id="SSF47616">
    <property type="entry name" value="GST C-terminal domain-like"/>
    <property type="match status" value="1"/>
</dbReference>
<dbReference type="InterPro" id="IPR012336">
    <property type="entry name" value="Thioredoxin-like_fold"/>
</dbReference>
<accession>A0A165GWP5</accession>
<dbReference type="AlphaFoldDB" id="A0A165GWP5"/>
<gene>
    <name evidence="2" type="ORF">EXIGLDRAFT_719655</name>
</gene>
<name>A0A165GWP5_EXIGL</name>
<evidence type="ECO:0000313" key="3">
    <source>
        <dbReference type="Proteomes" id="UP000077266"/>
    </source>
</evidence>
<dbReference type="PANTHER" id="PTHR12289">
    <property type="entry name" value="METAXIN RELATED"/>
    <property type="match status" value="1"/>
</dbReference>
<dbReference type="InterPro" id="IPR036282">
    <property type="entry name" value="Glutathione-S-Trfase_C_sf"/>
</dbReference>
<dbReference type="OrthoDB" id="5809458at2759"/>
<dbReference type="EMBL" id="KV426034">
    <property type="protein sequence ID" value="KZV91110.1"/>
    <property type="molecule type" value="Genomic_DNA"/>
</dbReference>
<organism evidence="2 3">
    <name type="scientific">Exidia glandulosa HHB12029</name>
    <dbReference type="NCBI Taxonomy" id="1314781"/>
    <lineage>
        <taxon>Eukaryota</taxon>
        <taxon>Fungi</taxon>
        <taxon>Dikarya</taxon>
        <taxon>Basidiomycota</taxon>
        <taxon>Agaricomycotina</taxon>
        <taxon>Agaricomycetes</taxon>
        <taxon>Auriculariales</taxon>
        <taxon>Exidiaceae</taxon>
        <taxon>Exidia</taxon>
    </lineage>
</organism>
<sequence length="262" mass="28959">MAAAASIKLHGFPKADLNAPSDSYFCQKLEAYLRLASFPREQYKLVDALPFRQPKGKLPAITLSVAGQADAYLVDSHFIIAKLTREGVLKDVDAELGLAPLERADTRAWQAWTEDLVYPAIVATRWLRPVNYAVSRDSMPVPSLLRPLVGWIFYRRISSSLVAQGIGRHSDQEIDTLLKEWVDALAARLADGRTWFHASHESPSAADAYIGSLLANTGALDSNPEFNALCLSEPRIAAYAARCTKLFFPEYEKLIASFDTAC</sequence>
<reference evidence="2 3" key="1">
    <citation type="journal article" date="2016" name="Mol. Biol. Evol.">
        <title>Comparative Genomics of Early-Diverging Mushroom-Forming Fungi Provides Insights into the Origins of Lignocellulose Decay Capabilities.</title>
        <authorList>
            <person name="Nagy L.G."/>
            <person name="Riley R."/>
            <person name="Tritt A."/>
            <person name="Adam C."/>
            <person name="Daum C."/>
            <person name="Floudas D."/>
            <person name="Sun H."/>
            <person name="Yadav J.S."/>
            <person name="Pangilinan J."/>
            <person name="Larsson K.H."/>
            <person name="Matsuura K."/>
            <person name="Barry K."/>
            <person name="Labutti K."/>
            <person name="Kuo R."/>
            <person name="Ohm R.A."/>
            <person name="Bhattacharya S.S."/>
            <person name="Shirouzu T."/>
            <person name="Yoshinaga Y."/>
            <person name="Martin F.M."/>
            <person name="Grigoriev I.V."/>
            <person name="Hibbett D.S."/>
        </authorList>
    </citation>
    <scope>NUCLEOTIDE SEQUENCE [LARGE SCALE GENOMIC DNA]</scope>
    <source>
        <strain evidence="2 3">HHB12029</strain>
    </source>
</reference>
<dbReference type="SFLD" id="SFLDS00019">
    <property type="entry name" value="Glutathione_Transferase_(cytos"/>
    <property type="match status" value="1"/>
</dbReference>
<dbReference type="PANTHER" id="PTHR12289:SF41">
    <property type="entry name" value="FAILED AXON CONNECTIONS-RELATED"/>
    <property type="match status" value="1"/>
</dbReference>
<feature type="domain" description="Thioredoxin-like fold" evidence="1">
    <location>
        <begin position="25"/>
        <end position="131"/>
    </location>
</feature>
<dbReference type="InterPro" id="IPR040079">
    <property type="entry name" value="Glutathione_S-Trfase"/>
</dbReference>
<dbReference type="Pfam" id="PF17172">
    <property type="entry name" value="GST_N_4"/>
    <property type="match status" value="1"/>
</dbReference>